<reference evidence="4" key="1">
    <citation type="submission" date="2016-10" db="EMBL/GenBank/DDBJ databases">
        <authorList>
            <person name="Varghese N."/>
            <person name="Submissions S."/>
        </authorList>
    </citation>
    <scope>NUCLEOTIDE SEQUENCE [LARGE SCALE GENOMIC DNA]</scope>
    <source>
        <strain evidence="4">CGMCC 4.6609</strain>
    </source>
</reference>
<dbReference type="STRING" id="641025.SAMN05421507_13215"/>
<dbReference type="InterPro" id="IPR036388">
    <property type="entry name" value="WH-like_DNA-bd_sf"/>
</dbReference>
<evidence type="ECO:0000313" key="4">
    <source>
        <dbReference type="Proteomes" id="UP000199691"/>
    </source>
</evidence>
<keyword evidence="4" id="KW-1185">Reference proteome</keyword>
<dbReference type="InterPro" id="IPR001387">
    <property type="entry name" value="Cro/C1-type_HTH"/>
</dbReference>
<feature type="region of interest" description="Disordered" evidence="1">
    <location>
        <begin position="30"/>
        <end position="65"/>
    </location>
</feature>
<dbReference type="GO" id="GO:0003677">
    <property type="term" value="F:DNA binding"/>
    <property type="evidence" value="ECO:0007669"/>
    <property type="project" value="InterPro"/>
</dbReference>
<dbReference type="CDD" id="cd00093">
    <property type="entry name" value="HTH_XRE"/>
    <property type="match status" value="1"/>
</dbReference>
<dbReference type="PRINTS" id="PR00364">
    <property type="entry name" value="DISEASERSIST"/>
</dbReference>
<sequence length="817" mass="89520">MTRPILDDSSDPLKELLKGYRLRAGLTQEELSEKSGVSVRAISDMERGTAKSPQRRTIESLAPPLALTDEELAQLQKVAKQARTRPATTSGTTSSPAPSPGLHDPLLLGMLPPDLNDFTGRERALDELSAITAELGGAGSRSGRYVVLSGPPGTGKTSLAVRAARDLAAEFPDGCHFLKLRGMSTQPNQPTEVLHPLLRSLGINATQIPAELEQRASLCRSLLQDRRSMIVLDDAADEAQVRELLVGGLRCLTVITSRYLLVGLQGVQRISLDVLDDDDAIALLSSIIGSARVSQERAAASELVELCGRLPLAIRIVGNRLASRPVWPLSHLIGQLRDQGRRLTALTAGDLDVRSVFDLSYRQLSPNARKVFRRLSLVPAADFSAGAAMALIDAPEEDDAAILLEELADASLLQPSQPYGRYQFHDLLRVFAGERLAQEETPEAVAEAEDRLVGWLMHTATAAGCYFAPTDGVVVPPTATRSFSDHRGAGRWLEEEAQNWLAAVRRSFERGDHQQVLDLAAVMHWYAELGGTETTWDLLDVAVGSAVATDNRFYEAVHRHYLSWVRRSQMGLDTQDALELSQRAIDDAVARGNPQHEAWARTYLANTQLMSGLPVDYPEAMSEAMRLFEQADYPLGSNLTRFMLAGYLHEIGKLEEAAEEFAVSLEYFRHPYGGRKTPSDDINYANLLLRSSHNLAALDQVDRALGQLDLALELFERHGGTMGRARTLQASGQFLRQKGDLQNAHSKLAEALDLFERAGLPQSQAETLGEMADVSDLLRDPVAARRERERALALCDRVDPAEAAKLRKNLTEQLNAS</sequence>
<evidence type="ECO:0000259" key="2">
    <source>
        <dbReference type="PROSITE" id="PS50943"/>
    </source>
</evidence>
<dbReference type="Gene3D" id="1.10.260.40">
    <property type="entry name" value="lambda repressor-like DNA-binding domains"/>
    <property type="match status" value="1"/>
</dbReference>
<dbReference type="OrthoDB" id="7628974at2"/>
<name>A0A1H0X3L3_9PSEU</name>
<dbReference type="Proteomes" id="UP000199691">
    <property type="component" value="Unassembled WGS sequence"/>
</dbReference>
<dbReference type="Gene3D" id="3.40.50.300">
    <property type="entry name" value="P-loop containing nucleotide triphosphate hydrolases"/>
    <property type="match status" value="1"/>
</dbReference>
<feature type="domain" description="HTH cro/C1-type" evidence="2">
    <location>
        <begin position="17"/>
        <end position="72"/>
    </location>
</feature>
<dbReference type="Gene3D" id="1.10.10.10">
    <property type="entry name" value="Winged helix-like DNA-binding domain superfamily/Winged helix DNA-binding domain"/>
    <property type="match status" value="1"/>
</dbReference>
<dbReference type="SUPFAM" id="SSF52540">
    <property type="entry name" value="P-loop containing nucleoside triphosphate hydrolases"/>
    <property type="match status" value="1"/>
</dbReference>
<dbReference type="SUPFAM" id="SSF47413">
    <property type="entry name" value="lambda repressor-like DNA-binding domains"/>
    <property type="match status" value="1"/>
</dbReference>
<dbReference type="GO" id="GO:0043531">
    <property type="term" value="F:ADP binding"/>
    <property type="evidence" value="ECO:0007669"/>
    <property type="project" value="InterPro"/>
</dbReference>
<dbReference type="InterPro" id="IPR011990">
    <property type="entry name" value="TPR-like_helical_dom_sf"/>
</dbReference>
<feature type="compositionally biased region" description="Low complexity" evidence="1">
    <location>
        <begin position="86"/>
        <end position="105"/>
    </location>
</feature>
<dbReference type="Gene3D" id="1.25.40.10">
    <property type="entry name" value="Tetratricopeptide repeat domain"/>
    <property type="match status" value="1"/>
</dbReference>
<dbReference type="SMART" id="SM00530">
    <property type="entry name" value="HTH_XRE"/>
    <property type="match status" value="1"/>
</dbReference>
<dbReference type="EMBL" id="FNIX01000032">
    <property type="protein sequence ID" value="SDP97543.1"/>
    <property type="molecule type" value="Genomic_DNA"/>
</dbReference>
<dbReference type="PANTHER" id="PTHR47691">
    <property type="entry name" value="REGULATOR-RELATED"/>
    <property type="match status" value="1"/>
</dbReference>
<protein>
    <submittedName>
        <fullName evidence="3">Helix-turn-helix domain-containing protein</fullName>
    </submittedName>
</protein>
<evidence type="ECO:0000256" key="1">
    <source>
        <dbReference type="SAM" id="MobiDB-lite"/>
    </source>
</evidence>
<accession>A0A1H0X3L3</accession>
<dbReference type="PANTHER" id="PTHR47691:SF3">
    <property type="entry name" value="HTH-TYPE TRANSCRIPTIONAL REGULATOR RV0890C-RELATED"/>
    <property type="match status" value="1"/>
</dbReference>
<dbReference type="Pfam" id="PF13560">
    <property type="entry name" value="HTH_31"/>
    <property type="match status" value="1"/>
</dbReference>
<dbReference type="RefSeq" id="WP_090105170.1">
    <property type="nucleotide sequence ID" value="NZ_FNIX01000032.1"/>
</dbReference>
<dbReference type="Pfam" id="PF00931">
    <property type="entry name" value="NB-ARC"/>
    <property type="match status" value="1"/>
</dbReference>
<dbReference type="InterPro" id="IPR002182">
    <property type="entry name" value="NB-ARC"/>
</dbReference>
<organism evidence="3 4">
    <name type="scientific">Lentzea jiangxiensis</name>
    <dbReference type="NCBI Taxonomy" id="641025"/>
    <lineage>
        <taxon>Bacteria</taxon>
        <taxon>Bacillati</taxon>
        <taxon>Actinomycetota</taxon>
        <taxon>Actinomycetes</taxon>
        <taxon>Pseudonocardiales</taxon>
        <taxon>Pseudonocardiaceae</taxon>
        <taxon>Lentzea</taxon>
    </lineage>
</organism>
<feature type="region of interest" description="Disordered" evidence="1">
    <location>
        <begin position="77"/>
        <end position="105"/>
    </location>
</feature>
<dbReference type="PROSITE" id="PS50943">
    <property type="entry name" value="HTH_CROC1"/>
    <property type="match status" value="1"/>
</dbReference>
<dbReference type="AlphaFoldDB" id="A0A1H0X3L3"/>
<dbReference type="SUPFAM" id="SSF48452">
    <property type="entry name" value="TPR-like"/>
    <property type="match status" value="2"/>
</dbReference>
<gene>
    <name evidence="3" type="ORF">SAMN05421507_13215</name>
</gene>
<proteinExistence type="predicted"/>
<dbReference type="InterPro" id="IPR010982">
    <property type="entry name" value="Lambda_DNA-bd_dom_sf"/>
</dbReference>
<dbReference type="InterPro" id="IPR027417">
    <property type="entry name" value="P-loop_NTPase"/>
</dbReference>
<evidence type="ECO:0000313" key="3">
    <source>
        <dbReference type="EMBL" id="SDP97543.1"/>
    </source>
</evidence>